<keyword evidence="1" id="KW-0812">Transmembrane</keyword>
<evidence type="ECO:0000313" key="4">
    <source>
        <dbReference type="Proteomes" id="UP000677228"/>
    </source>
</evidence>
<evidence type="ECO:0000313" key="2">
    <source>
        <dbReference type="EMBL" id="CAF1575028.1"/>
    </source>
</evidence>
<dbReference type="Proteomes" id="UP000677228">
    <property type="component" value="Unassembled WGS sequence"/>
</dbReference>
<keyword evidence="1" id="KW-0472">Membrane</keyword>
<dbReference type="AlphaFoldDB" id="A0A8S2FWL1"/>
<evidence type="ECO:0000256" key="1">
    <source>
        <dbReference type="SAM" id="Phobius"/>
    </source>
</evidence>
<dbReference type="EMBL" id="CAJOBA010067472">
    <property type="protein sequence ID" value="CAF4371441.1"/>
    <property type="molecule type" value="Genomic_DNA"/>
</dbReference>
<feature type="transmembrane region" description="Helical" evidence="1">
    <location>
        <begin position="18"/>
        <end position="43"/>
    </location>
</feature>
<reference evidence="2" key="1">
    <citation type="submission" date="2021-02" db="EMBL/GenBank/DDBJ databases">
        <authorList>
            <person name="Nowell W R."/>
        </authorList>
    </citation>
    <scope>NUCLEOTIDE SEQUENCE</scope>
</reference>
<organism evidence="2 4">
    <name type="scientific">Didymodactylos carnosus</name>
    <dbReference type="NCBI Taxonomy" id="1234261"/>
    <lineage>
        <taxon>Eukaryota</taxon>
        <taxon>Metazoa</taxon>
        <taxon>Spiralia</taxon>
        <taxon>Gnathifera</taxon>
        <taxon>Rotifera</taxon>
        <taxon>Eurotatoria</taxon>
        <taxon>Bdelloidea</taxon>
        <taxon>Philodinida</taxon>
        <taxon>Philodinidae</taxon>
        <taxon>Didymodactylos</taxon>
    </lineage>
</organism>
<name>A0A8S2FWL1_9BILA</name>
<accession>A0A8S2FWL1</accession>
<sequence>MFYLGCSQVLYDYYHQHLIKLGCVAVGVLFLQMFTIVLLFWLIKRLQRQTIHSTSSIVVNKHHLSQDFSYIPIQQGET</sequence>
<dbReference type="Proteomes" id="UP000682733">
    <property type="component" value="Unassembled WGS sequence"/>
</dbReference>
<proteinExistence type="predicted"/>
<protein>
    <submittedName>
        <fullName evidence="2">Uncharacterized protein</fullName>
    </submittedName>
</protein>
<evidence type="ECO:0000313" key="3">
    <source>
        <dbReference type="EMBL" id="CAF4371441.1"/>
    </source>
</evidence>
<gene>
    <name evidence="2" type="ORF">OVA965_LOCUS40606</name>
    <name evidence="3" type="ORF">TMI583_LOCUS42069</name>
</gene>
<comment type="caution">
    <text evidence="2">The sequence shown here is derived from an EMBL/GenBank/DDBJ whole genome shotgun (WGS) entry which is preliminary data.</text>
</comment>
<keyword evidence="1" id="KW-1133">Transmembrane helix</keyword>
<dbReference type="EMBL" id="CAJNOK010044585">
    <property type="protein sequence ID" value="CAF1575028.1"/>
    <property type="molecule type" value="Genomic_DNA"/>
</dbReference>